<gene>
    <name evidence="2" type="ORF">AVDCRST_MAG08-3918</name>
</gene>
<evidence type="ECO:0000256" key="1">
    <source>
        <dbReference type="SAM" id="MobiDB-lite"/>
    </source>
</evidence>
<dbReference type="EMBL" id="CADCTG010000305">
    <property type="protein sequence ID" value="CAA9282997.1"/>
    <property type="molecule type" value="Genomic_DNA"/>
</dbReference>
<organism evidence="2">
    <name type="scientific">uncultured Acetobacteraceae bacterium</name>
    <dbReference type="NCBI Taxonomy" id="169975"/>
    <lineage>
        <taxon>Bacteria</taxon>
        <taxon>Pseudomonadati</taxon>
        <taxon>Pseudomonadota</taxon>
        <taxon>Alphaproteobacteria</taxon>
        <taxon>Acetobacterales</taxon>
        <taxon>Acetobacteraceae</taxon>
        <taxon>environmental samples</taxon>
    </lineage>
</organism>
<name>A0A6J4JNA2_9PROT</name>
<protein>
    <submittedName>
        <fullName evidence="2">Uncharacterized protein</fullName>
    </submittedName>
</protein>
<dbReference type="AlphaFoldDB" id="A0A6J4JNA2"/>
<feature type="region of interest" description="Disordered" evidence="1">
    <location>
        <begin position="1"/>
        <end position="23"/>
    </location>
</feature>
<evidence type="ECO:0000313" key="2">
    <source>
        <dbReference type="EMBL" id="CAA9282997.1"/>
    </source>
</evidence>
<feature type="region of interest" description="Disordered" evidence="1">
    <location>
        <begin position="44"/>
        <end position="65"/>
    </location>
</feature>
<reference evidence="2" key="1">
    <citation type="submission" date="2020-02" db="EMBL/GenBank/DDBJ databases">
        <authorList>
            <person name="Meier V. D."/>
        </authorList>
    </citation>
    <scope>NUCLEOTIDE SEQUENCE</scope>
    <source>
        <strain evidence="2">AVDCRST_MAG08</strain>
    </source>
</reference>
<accession>A0A6J4JNA2</accession>
<proteinExistence type="predicted"/>
<sequence length="65" mass="7463">MRRHKTAGCRRQPDRPPLAGPPWRLMVQPQSDLAGHVSCLALRGHRRGRRGRSRRRHLLIGTHGK</sequence>